<feature type="compositionally biased region" description="Basic and acidic residues" evidence="1">
    <location>
        <begin position="72"/>
        <end position="81"/>
    </location>
</feature>
<feature type="domain" description="Aminotransferase-like plant mobile" evidence="3">
    <location>
        <begin position="127"/>
        <end position="195"/>
    </location>
</feature>
<keyword evidence="5" id="KW-1185">Reference proteome</keyword>
<evidence type="ECO:0000313" key="4">
    <source>
        <dbReference type="EMBL" id="GAU50314.1"/>
    </source>
</evidence>
<evidence type="ECO:0000256" key="1">
    <source>
        <dbReference type="SAM" id="MobiDB-lite"/>
    </source>
</evidence>
<feature type="signal peptide" evidence="2">
    <location>
        <begin position="1"/>
        <end position="19"/>
    </location>
</feature>
<dbReference type="AlphaFoldDB" id="A0A2Z6P1N2"/>
<feature type="chain" id="PRO_5016392527" description="Aminotransferase-like plant mobile domain-containing protein" evidence="2">
    <location>
        <begin position="20"/>
        <end position="259"/>
    </location>
</feature>
<evidence type="ECO:0000313" key="5">
    <source>
        <dbReference type="Proteomes" id="UP000242715"/>
    </source>
</evidence>
<dbReference type="OrthoDB" id="1432219at2759"/>
<keyword evidence="2" id="KW-0732">Signal</keyword>
<evidence type="ECO:0000256" key="2">
    <source>
        <dbReference type="SAM" id="SignalP"/>
    </source>
</evidence>
<dbReference type="PANTHER" id="PTHR46033">
    <property type="entry name" value="PROTEIN MAIN-LIKE 2"/>
    <property type="match status" value="1"/>
</dbReference>
<name>A0A2Z6P1N2_TRISU</name>
<dbReference type="EMBL" id="DF974738">
    <property type="protein sequence ID" value="GAU50314.1"/>
    <property type="molecule type" value="Genomic_DNA"/>
</dbReference>
<organism evidence="4 5">
    <name type="scientific">Trifolium subterraneum</name>
    <name type="common">Subterranean clover</name>
    <dbReference type="NCBI Taxonomy" id="3900"/>
    <lineage>
        <taxon>Eukaryota</taxon>
        <taxon>Viridiplantae</taxon>
        <taxon>Streptophyta</taxon>
        <taxon>Embryophyta</taxon>
        <taxon>Tracheophyta</taxon>
        <taxon>Spermatophyta</taxon>
        <taxon>Magnoliopsida</taxon>
        <taxon>eudicotyledons</taxon>
        <taxon>Gunneridae</taxon>
        <taxon>Pentapetalae</taxon>
        <taxon>rosids</taxon>
        <taxon>fabids</taxon>
        <taxon>Fabales</taxon>
        <taxon>Fabaceae</taxon>
        <taxon>Papilionoideae</taxon>
        <taxon>50 kb inversion clade</taxon>
        <taxon>NPAAA clade</taxon>
        <taxon>Hologalegina</taxon>
        <taxon>IRL clade</taxon>
        <taxon>Trifolieae</taxon>
        <taxon>Trifolium</taxon>
    </lineage>
</organism>
<dbReference type="Proteomes" id="UP000242715">
    <property type="component" value="Unassembled WGS sequence"/>
</dbReference>
<reference evidence="5" key="1">
    <citation type="journal article" date="2017" name="Front. Plant Sci.">
        <title>Climate Clever Clovers: New Paradigm to Reduce the Environmental Footprint of Ruminants by Breeding Low Methanogenic Forages Utilizing Haplotype Variation.</title>
        <authorList>
            <person name="Kaur P."/>
            <person name="Appels R."/>
            <person name="Bayer P.E."/>
            <person name="Keeble-Gagnere G."/>
            <person name="Wang J."/>
            <person name="Hirakawa H."/>
            <person name="Shirasawa K."/>
            <person name="Vercoe P."/>
            <person name="Stefanova K."/>
            <person name="Durmic Z."/>
            <person name="Nichols P."/>
            <person name="Revell C."/>
            <person name="Isobe S.N."/>
            <person name="Edwards D."/>
            <person name="Erskine W."/>
        </authorList>
    </citation>
    <scope>NUCLEOTIDE SEQUENCE [LARGE SCALE GENOMIC DNA]</scope>
    <source>
        <strain evidence="5">cv. Daliak</strain>
    </source>
</reference>
<dbReference type="PANTHER" id="PTHR46033:SF8">
    <property type="entry name" value="PROTEIN MAINTENANCE OF MERISTEMS-LIKE"/>
    <property type="match status" value="1"/>
</dbReference>
<dbReference type="Pfam" id="PF10536">
    <property type="entry name" value="PMD"/>
    <property type="match status" value="1"/>
</dbReference>
<dbReference type="InterPro" id="IPR019557">
    <property type="entry name" value="AminoTfrase-like_pln_mobile"/>
</dbReference>
<proteinExistence type="predicted"/>
<dbReference type="GO" id="GO:0010073">
    <property type="term" value="P:meristem maintenance"/>
    <property type="evidence" value="ECO:0007669"/>
    <property type="project" value="InterPro"/>
</dbReference>
<accession>A0A2Z6P1N2</accession>
<gene>
    <name evidence="4" type="ORF">TSUD_136100</name>
</gene>
<sequence>MLLIRINLVVVLLIAVKLGLIWLEMEETGPSRPRGKGAIASVRRTKQKEHEKAGGRQIYRHVARQQPDATPEEGRPQKKLEGPSWTDCIFEEEEPTEFLGGPKDKSVLALLSMTRLAHLAKTDYQHLDPCLISAFVERWHEETSSFHMIAWMITVTLDDVFYLLHLPLGGRLLDHVPISKADSIDLMVRLLGSEPFDVDTEGPAADKRDSPRPCEYEALIEEKAKTEGPLATNLTGFPASGSACKAVRYLSSGRVVDGR</sequence>
<dbReference type="InterPro" id="IPR044824">
    <property type="entry name" value="MAIN-like"/>
</dbReference>
<protein>
    <recommendedName>
        <fullName evidence="3">Aminotransferase-like plant mobile domain-containing protein</fullName>
    </recommendedName>
</protein>
<evidence type="ECO:0000259" key="3">
    <source>
        <dbReference type="Pfam" id="PF10536"/>
    </source>
</evidence>
<feature type="region of interest" description="Disordered" evidence="1">
    <location>
        <begin position="33"/>
        <end position="82"/>
    </location>
</feature>